<dbReference type="AlphaFoldDB" id="A0A0W4ZNN1"/>
<dbReference type="GeneID" id="28940440"/>
<evidence type="ECO:0000313" key="4">
    <source>
        <dbReference type="Proteomes" id="UP000053447"/>
    </source>
</evidence>
<gene>
    <name evidence="3" type="ORF">T551_01922</name>
</gene>
<evidence type="ECO:0000256" key="2">
    <source>
        <dbReference type="SAM" id="Phobius"/>
    </source>
</evidence>
<comment type="caution">
    <text evidence="3">The sequence shown here is derived from an EMBL/GenBank/DDBJ whole genome shotgun (WGS) entry which is preliminary data.</text>
</comment>
<dbReference type="VEuPathDB" id="FungiDB:T551_01922"/>
<dbReference type="OrthoDB" id="5374117at2759"/>
<reference evidence="4" key="1">
    <citation type="journal article" date="2016" name="Nat. Commun.">
        <title>Genome analysis of three Pneumocystis species reveals adaptation mechanisms to life exclusively in mammalian hosts.</title>
        <authorList>
            <person name="Ma L."/>
            <person name="Chen Z."/>
            <person name="Huang D.W."/>
            <person name="Kutty G."/>
            <person name="Ishihara M."/>
            <person name="Wang H."/>
            <person name="Abouelleil A."/>
            <person name="Bishop L."/>
            <person name="Davey E."/>
            <person name="Deng R."/>
            <person name="Deng X."/>
            <person name="Fan L."/>
            <person name="Fantoni G."/>
            <person name="Fitzgerald M."/>
            <person name="Gogineni E."/>
            <person name="Goldberg J.M."/>
            <person name="Handley G."/>
            <person name="Hu X."/>
            <person name="Huber C."/>
            <person name="Jiao X."/>
            <person name="Jones K."/>
            <person name="Levin J.Z."/>
            <person name="Liu Y."/>
            <person name="Macdonald P."/>
            <person name="Melnikov A."/>
            <person name="Raley C."/>
            <person name="Sassi M."/>
            <person name="Sherman B.T."/>
            <person name="Song X."/>
            <person name="Sykes S."/>
            <person name="Tran B."/>
            <person name="Walsh L."/>
            <person name="Xia Y."/>
            <person name="Yang J."/>
            <person name="Young S."/>
            <person name="Zeng Q."/>
            <person name="Zheng X."/>
            <person name="Stephens R."/>
            <person name="Nusbaum C."/>
            <person name="Birren B.W."/>
            <person name="Azadi P."/>
            <person name="Lempicki R.A."/>
            <person name="Cuomo C.A."/>
            <person name="Kovacs J.A."/>
        </authorList>
    </citation>
    <scope>NUCLEOTIDE SEQUENCE [LARGE SCALE GENOMIC DNA]</scope>
    <source>
        <strain evidence="4">RU7</strain>
    </source>
</reference>
<proteinExistence type="predicted"/>
<accession>A0A0W4ZNN1</accession>
<name>A0A0W4ZNN1_PNEJ7</name>
<dbReference type="PANTHER" id="PTHR41800">
    <property type="entry name" value="EXPRESSED PROTEIN"/>
    <property type="match status" value="1"/>
</dbReference>
<dbReference type="Pfam" id="PF15932">
    <property type="entry name" value="DUF4748"/>
    <property type="match status" value="1"/>
</dbReference>
<feature type="transmembrane region" description="Helical" evidence="2">
    <location>
        <begin position="6"/>
        <end position="25"/>
    </location>
</feature>
<keyword evidence="4" id="KW-1185">Reference proteome</keyword>
<dbReference type="Proteomes" id="UP000053447">
    <property type="component" value="Unassembled WGS sequence"/>
</dbReference>
<protein>
    <submittedName>
        <fullName evidence="3">Uncharacterized protein</fullName>
    </submittedName>
</protein>
<dbReference type="InterPro" id="IPR031833">
    <property type="entry name" value="DUF4748"/>
</dbReference>
<feature type="region of interest" description="Disordered" evidence="1">
    <location>
        <begin position="60"/>
        <end position="102"/>
    </location>
</feature>
<keyword evidence="2" id="KW-1133">Transmembrane helix</keyword>
<keyword evidence="2" id="KW-0472">Membrane</keyword>
<keyword evidence="2" id="KW-0812">Transmembrane</keyword>
<organism evidence="3 4">
    <name type="scientific">Pneumocystis jirovecii (strain RU7)</name>
    <name type="common">Human pneumocystis pneumonia agent</name>
    <dbReference type="NCBI Taxonomy" id="1408657"/>
    <lineage>
        <taxon>Eukaryota</taxon>
        <taxon>Fungi</taxon>
        <taxon>Dikarya</taxon>
        <taxon>Ascomycota</taxon>
        <taxon>Taphrinomycotina</taxon>
        <taxon>Pneumocystomycetes</taxon>
        <taxon>Pneumocystaceae</taxon>
        <taxon>Pneumocystis</taxon>
    </lineage>
</organism>
<evidence type="ECO:0000256" key="1">
    <source>
        <dbReference type="SAM" id="MobiDB-lite"/>
    </source>
</evidence>
<dbReference type="PANTHER" id="PTHR41800:SF1">
    <property type="entry name" value="EXPRESSED PROTEIN"/>
    <property type="match status" value="1"/>
</dbReference>
<dbReference type="EMBL" id="LFWA01000008">
    <property type="protein sequence ID" value="KTW29978.1"/>
    <property type="molecule type" value="Genomic_DNA"/>
</dbReference>
<sequence>MNKPWSMALGWASLIATAGIGYYFAKKDINARRREQMAYGNIIQEKLDWKERIELDEKRMRKDKKSMEEIQENENLTKNATKHSLESTSSQPYVKLKQKENR</sequence>
<evidence type="ECO:0000313" key="3">
    <source>
        <dbReference type="EMBL" id="KTW29978.1"/>
    </source>
</evidence>
<dbReference type="RefSeq" id="XP_018229539.1">
    <property type="nucleotide sequence ID" value="XM_018374185.1"/>
</dbReference>